<dbReference type="Proteomes" id="UP001054902">
    <property type="component" value="Unassembled WGS sequence"/>
</dbReference>
<proteinExistence type="predicted"/>
<feature type="compositionally biased region" description="Acidic residues" evidence="1">
    <location>
        <begin position="443"/>
        <end position="453"/>
    </location>
</feature>
<feature type="compositionally biased region" description="Basic and acidic residues" evidence="1">
    <location>
        <begin position="400"/>
        <end position="435"/>
    </location>
</feature>
<dbReference type="PROSITE" id="PS50800">
    <property type="entry name" value="SAP"/>
    <property type="match status" value="1"/>
</dbReference>
<evidence type="ECO:0000256" key="1">
    <source>
        <dbReference type="SAM" id="MobiDB-lite"/>
    </source>
</evidence>
<name>A0AAD3HGJ7_9STRA</name>
<evidence type="ECO:0000259" key="2">
    <source>
        <dbReference type="PROSITE" id="PS50800"/>
    </source>
</evidence>
<feature type="domain" description="SAP" evidence="2">
    <location>
        <begin position="371"/>
        <end position="405"/>
    </location>
</feature>
<organism evidence="3 4">
    <name type="scientific">Chaetoceros tenuissimus</name>
    <dbReference type="NCBI Taxonomy" id="426638"/>
    <lineage>
        <taxon>Eukaryota</taxon>
        <taxon>Sar</taxon>
        <taxon>Stramenopiles</taxon>
        <taxon>Ochrophyta</taxon>
        <taxon>Bacillariophyta</taxon>
        <taxon>Coscinodiscophyceae</taxon>
        <taxon>Chaetocerotophycidae</taxon>
        <taxon>Chaetocerotales</taxon>
        <taxon>Chaetocerotaceae</taxon>
        <taxon>Chaetoceros</taxon>
    </lineage>
</organism>
<protein>
    <recommendedName>
        <fullName evidence="2">SAP domain-containing protein</fullName>
    </recommendedName>
</protein>
<comment type="caution">
    <text evidence="3">The sequence shown here is derived from an EMBL/GenBank/DDBJ whole genome shotgun (WGS) entry which is preliminary data.</text>
</comment>
<feature type="region of interest" description="Disordered" evidence="1">
    <location>
        <begin position="400"/>
        <end position="453"/>
    </location>
</feature>
<reference evidence="3 4" key="1">
    <citation type="journal article" date="2021" name="Sci. Rep.">
        <title>The genome of the diatom Chaetoceros tenuissimus carries an ancient integrated fragment of an extant virus.</title>
        <authorList>
            <person name="Hongo Y."/>
            <person name="Kimura K."/>
            <person name="Takaki Y."/>
            <person name="Yoshida Y."/>
            <person name="Baba S."/>
            <person name="Kobayashi G."/>
            <person name="Nagasaki K."/>
            <person name="Hano T."/>
            <person name="Tomaru Y."/>
        </authorList>
    </citation>
    <scope>NUCLEOTIDE SEQUENCE [LARGE SCALE GENOMIC DNA]</scope>
    <source>
        <strain evidence="3 4">NIES-3715</strain>
    </source>
</reference>
<keyword evidence="4" id="KW-1185">Reference proteome</keyword>
<accession>A0AAD3HGJ7</accession>
<dbReference type="EMBL" id="BLLK01000083">
    <property type="protein sequence ID" value="GFH62223.1"/>
    <property type="molecule type" value="Genomic_DNA"/>
</dbReference>
<dbReference type="SMART" id="SM00513">
    <property type="entry name" value="SAP"/>
    <property type="match status" value="1"/>
</dbReference>
<evidence type="ECO:0000313" key="4">
    <source>
        <dbReference type="Proteomes" id="UP001054902"/>
    </source>
</evidence>
<dbReference type="InterPro" id="IPR003034">
    <property type="entry name" value="SAP_dom"/>
</dbReference>
<dbReference type="InterPro" id="IPR036361">
    <property type="entry name" value="SAP_dom_sf"/>
</dbReference>
<evidence type="ECO:0000313" key="3">
    <source>
        <dbReference type="EMBL" id="GFH62223.1"/>
    </source>
</evidence>
<dbReference type="AlphaFoldDB" id="A0AAD3HGJ7"/>
<dbReference type="SUPFAM" id="SSF68906">
    <property type="entry name" value="SAP domain"/>
    <property type="match status" value="1"/>
</dbReference>
<dbReference type="Gene3D" id="1.10.720.30">
    <property type="entry name" value="SAP domain"/>
    <property type="match status" value="1"/>
</dbReference>
<dbReference type="Pfam" id="PF02037">
    <property type="entry name" value="SAP"/>
    <property type="match status" value="1"/>
</dbReference>
<gene>
    <name evidence="3" type="ORF">CTEN210_18699</name>
</gene>
<sequence length="453" mass="52322">MSSESTAPAATKLITINDDDYRSTVTLQNLKKPDFKILLERLQNHADWKGLFPNDTAIDEWKDLKFWDPFISSTIEIIQECVANRDISKAKIRSLQRDLVQKEETLIENFSRENTSKIDPNHRRLAVLQMICRTLMDLLKEDMCKGVTNKISEVNIIIENAFTSSDTDVASLFPSERLLQSIYYVAGWHLGTVLKASTRRAGKMATIMKKFHFANFLSEDEAKKEKLPTDYVSGTQLFGGLNFVREKYFSFILRVEYIFVKCLTPEKLAIFGNEIMQILYSKLNASLTLRKEIIMLFDDDEIDNEENEDDISSFIRFLFRSYCRMRGKDYCRNIMSTSMDSTQKAHRAEIAIKSNSKTYKKKQKVEQEGKYGKLLVPKLKELLKSRKLKISGNKKDLIERLEDNDRETEEGKSKTEDGTKKDGTEIEIDETKFEETSEAIAFDADEDDSDSEF</sequence>